<organism evidence="3 4">
    <name type="scientific">Pseudomonas monteilii</name>
    <dbReference type="NCBI Taxonomy" id="76759"/>
    <lineage>
        <taxon>Bacteria</taxon>
        <taxon>Pseudomonadati</taxon>
        <taxon>Pseudomonadota</taxon>
        <taxon>Gammaproteobacteria</taxon>
        <taxon>Pseudomonadales</taxon>
        <taxon>Pseudomonadaceae</taxon>
        <taxon>Pseudomonas</taxon>
    </lineage>
</organism>
<sequence>MQTLLSGLSEQASRAYVGASFDDAFSIQWKPAAQFMAGVDLTHASGAHQRVWLYRAPWSWLADGATVDVAAALHQWQAEQRAVLQLRRTLRQRLILVNIDRVTPQALFERLGLAYNDQPVQLFADPLAATLAGVFEQMAPESWTLYEALEAAAWLPNGEPEFRSNRPLPTTTGLIELLDLIHAGRQLPNAQLQLHERERAITSLRRETEQARNAQQSRHDEREQVLSQLHRAQQALADREAESQLLKDQHSSLQQQLAQAQTDKQQAIQAMSAASVGSKPLAEENQLLLAQLHDVQAELEKRHQAGLALEQQVAALKLEAAQARATQQKAQQAHADSSVAQRYKEESELLLAQLHEVQEELEKRHLESQGFNDKYAKLKRELDQTLAAQQQAGVDLAGATANAQALGEENELLLSQLHLVQEELENYYLANREILAAMDQSNHTLHRARKVISRVAANV</sequence>
<evidence type="ECO:0000256" key="1">
    <source>
        <dbReference type="SAM" id="Coils"/>
    </source>
</evidence>
<dbReference type="EMBL" id="WEIK01000012">
    <property type="protein sequence ID" value="MVF50529.1"/>
    <property type="molecule type" value="Genomic_DNA"/>
</dbReference>
<feature type="coiled-coil region" evidence="1">
    <location>
        <begin position="313"/>
        <end position="364"/>
    </location>
</feature>
<reference evidence="3 4" key="1">
    <citation type="submission" date="2019-10" db="EMBL/GenBank/DDBJ databases">
        <title>XDR Pseudomonas monteilii producing IMP-16 from LCR.</title>
        <authorList>
            <person name="Ballaben A."/>
            <person name="Doi Y."/>
        </authorList>
    </citation>
    <scope>NUCLEOTIDE SEQUENCE [LARGE SCALE GENOMIC DNA]</scope>
    <source>
        <strain evidence="3 4">597/14</strain>
    </source>
</reference>
<feature type="region of interest" description="Disordered" evidence="2">
    <location>
        <begin position="206"/>
        <end position="226"/>
    </location>
</feature>
<evidence type="ECO:0000256" key="2">
    <source>
        <dbReference type="SAM" id="MobiDB-lite"/>
    </source>
</evidence>
<evidence type="ECO:0000313" key="4">
    <source>
        <dbReference type="Proteomes" id="UP000440965"/>
    </source>
</evidence>
<proteinExistence type="predicted"/>
<evidence type="ECO:0000313" key="3">
    <source>
        <dbReference type="EMBL" id="MVF50529.1"/>
    </source>
</evidence>
<comment type="caution">
    <text evidence="3">The sequence shown here is derived from an EMBL/GenBank/DDBJ whole genome shotgun (WGS) entry which is preliminary data.</text>
</comment>
<dbReference type="Proteomes" id="UP000440965">
    <property type="component" value="Unassembled WGS sequence"/>
</dbReference>
<protein>
    <submittedName>
        <fullName evidence="3">Uncharacterized protein</fullName>
    </submittedName>
</protein>
<dbReference type="RefSeq" id="WP_060497530.1">
    <property type="nucleotide sequence ID" value="NZ_JACGDB010000004.1"/>
</dbReference>
<keyword evidence="1" id="KW-0175">Coiled coil</keyword>
<accession>A0A7W2LAQ9</accession>
<gene>
    <name evidence="3" type="ORF">F9Z43_14630</name>
</gene>
<name>A0A7W2LAQ9_9PSED</name>
<dbReference type="AlphaFoldDB" id="A0A7W2LAQ9"/>